<keyword evidence="2" id="KW-1133">Transmembrane helix</keyword>
<dbReference type="InterPro" id="IPR056953">
    <property type="entry name" value="CUT_N"/>
</dbReference>
<keyword evidence="2" id="KW-0472">Membrane</keyword>
<evidence type="ECO:0000256" key="2">
    <source>
        <dbReference type="SAM" id="Phobius"/>
    </source>
</evidence>
<dbReference type="Pfam" id="PF00100">
    <property type="entry name" value="Zona_pellucida"/>
    <property type="match status" value="1"/>
</dbReference>
<dbReference type="SMART" id="SM00241">
    <property type="entry name" value="ZP"/>
    <property type="match status" value="1"/>
</dbReference>
<evidence type="ECO:0000256" key="3">
    <source>
        <dbReference type="SAM" id="SignalP"/>
    </source>
</evidence>
<feature type="region of interest" description="Disordered" evidence="1">
    <location>
        <begin position="867"/>
        <end position="895"/>
    </location>
</feature>
<evidence type="ECO:0000313" key="5">
    <source>
        <dbReference type="EMBL" id="MDE48071.1"/>
    </source>
</evidence>
<feature type="region of interest" description="Disordered" evidence="1">
    <location>
        <begin position="687"/>
        <end position="709"/>
    </location>
</feature>
<evidence type="ECO:0000256" key="1">
    <source>
        <dbReference type="SAM" id="MobiDB-lite"/>
    </source>
</evidence>
<sequence length="909" mass="98055">MRSHSIRRLVASSLSLLLLVVAFQSDELVADGLQQAAGEHDQSGGPIGAASVGANPAGPMLTMSGETSSSIESSVGLNPDDLIAAESSQSPDAPSEHKAFTAAQILRQEGPQHMASVAPVFVAGNQQPQQQPQQAMNQQPVYPQPHMAARLQPPHKANFNPFMAAALAGNYGPAQQQIAAAAFHAQQAGGQVGPPPQHHQHGHHPHGQQPQLHQQQQHHPHQQHPSSIQPGGPHQQQHPQQQQQHHPQQHPHQQQHQIHSPQPQHQHQMIPPAQQQQQASPMAVQESTIRHNVVPAPSGTNGAQFNAADSNSIEMNEVGPQAPISSSQHQQHQASASSPAASQQSSTGLVAASSGQHPVIASASSLTAGAGVGSSSGQEPQAWPLQAPDIPKIVNLEVKCEKNLMKVSVEFDKVFNGVVFSKGHFNQNQCVHVGPNSNKQQAYFDISINSCGTQGNTQNGLYGMGQNTGSGTFFENTIVIQYDPNVQEVYDHARKLRCTWHDQYEKAVTFRPFPVDMLDIVRADFAGDNVGCWMQIQVGKGPWASEVAGIVKIGQTMTMVLAIKDEENKFDMLVRNCFAHDGKRGPIELVDKSGCITRPKLMSRFTKIKNFGSSATVLSYAHFQAFKFPDSMEVHFQCTIQICRHQCPEQCAAGPNVIGGASGSSASENYSESTISGTFNINGRDNQASASASAANTDSMHLRKYGSPALARERRDLNSAYRRWSNGSHHQHSQRNKPLTQSVGLNRIIQVVSTGDLAFAVQRNGEQQQAAPVEGSPNVDAPEASQLTRLDLSNNQICMSSYNFVLALVMLVLILLCSCMLAVSLYVRQRSLLAAAGGKKLLGLAGTKSHSPRTTSSTLSKLFAGAMNTTTSSPSSDHTNQSHQQHHVPSNHHYATTTTHNQSYYHAAN</sequence>
<dbReference type="PROSITE" id="PS51034">
    <property type="entry name" value="ZP_2"/>
    <property type="match status" value="1"/>
</dbReference>
<name>A0A6G1SCX3_9ACAR</name>
<feature type="region of interest" description="Disordered" evidence="1">
    <location>
        <begin position="37"/>
        <end position="76"/>
    </location>
</feature>
<dbReference type="AlphaFoldDB" id="A0A6G1SCX3"/>
<feature type="signal peptide" evidence="3">
    <location>
        <begin position="1"/>
        <end position="22"/>
    </location>
</feature>
<feature type="domain" description="ZP" evidence="4">
    <location>
        <begin position="399"/>
        <end position="658"/>
    </location>
</feature>
<gene>
    <name evidence="5" type="ORF">g.16079</name>
</gene>
<feature type="compositionally biased region" description="Polar residues" evidence="1">
    <location>
        <begin position="867"/>
        <end position="883"/>
    </location>
</feature>
<feature type="compositionally biased region" description="Low complexity" evidence="1">
    <location>
        <begin position="223"/>
        <end position="282"/>
    </location>
</feature>
<feature type="compositionally biased region" description="Low complexity" evidence="1">
    <location>
        <begin position="320"/>
        <end position="346"/>
    </location>
</feature>
<protein>
    <recommendedName>
        <fullName evidence="4">ZP domain-containing protein</fullName>
    </recommendedName>
</protein>
<feature type="region of interest" description="Disordered" evidence="1">
    <location>
        <begin position="317"/>
        <end position="354"/>
    </location>
</feature>
<keyword evidence="3" id="KW-0732">Signal</keyword>
<organism evidence="5">
    <name type="scientific">Aceria tosichella</name>
    <name type="common">wheat curl mite</name>
    <dbReference type="NCBI Taxonomy" id="561515"/>
    <lineage>
        <taxon>Eukaryota</taxon>
        <taxon>Metazoa</taxon>
        <taxon>Ecdysozoa</taxon>
        <taxon>Arthropoda</taxon>
        <taxon>Chelicerata</taxon>
        <taxon>Arachnida</taxon>
        <taxon>Acari</taxon>
        <taxon>Acariformes</taxon>
        <taxon>Trombidiformes</taxon>
        <taxon>Prostigmata</taxon>
        <taxon>Eupodina</taxon>
        <taxon>Eriophyoidea</taxon>
        <taxon>Eriophyidae</taxon>
        <taxon>Eriophyinae</taxon>
        <taxon>Aceriini</taxon>
        <taxon>Aceria</taxon>
    </lineage>
</organism>
<dbReference type="InterPro" id="IPR055355">
    <property type="entry name" value="ZP-C"/>
</dbReference>
<dbReference type="InterPro" id="IPR001507">
    <property type="entry name" value="ZP_dom"/>
</dbReference>
<feature type="transmembrane region" description="Helical" evidence="2">
    <location>
        <begin position="804"/>
        <end position="827"/>
    </location>
</feature>
<proteinExistence type="predicted"/>
<feature type="chain" id="PRO_5026146308" description="ZP domain-containing protein" evidence="3">
    <location>
        <begin position="23"/>
        <end position="909"/>
    </location>
</feature>
<feature type="compositionally biased region" description="Low complexity" evidence="1">
    <location>
        <begin position="64"/>
        <end position="74"/>
    </location>
</feature>
<dbReference type="EMBL" id="GGYP01003300">
    <property type="protein sequence ID" value="MDE48071.1"/>
    <property type="molecule type" value="Transcribed_RNA"/>
</dbReference>
<dbReference type="Gene3D" id="2.60.40.3210">
    <property type="entry name" value="Zona pellucida, ZP-N domain"/>
    <property type="match status" value="1"/>
</dbReference>
<accession>A0A6G1SCX3</accession>
<evidence type="ECO:0000259" key="4">
    <source>
        <dbReference type="PROSITE" id="PS51034"/>
    </source>
</evidence>
<keyword evidence="2" id="KW-0812">Transmembrane</keyword>
<dbReference type="Pfam" id="PF25057">
    <property type="entry name" value="CUT_N"/>
    <property type="match status" value="1"/>
</dbReference>
<dbReference type="PANTHER" id="PTHR46560">
    <property type="entry name" value="CYPHER, ISOFORM B"/>
    <property type="match status" value="1"/>
</dbReference>
<feature type="region of interest" description="Disordered" evidence="1">
    <location>
        <begin position="183"/>
        <end position="286"/>
    </location>
</feature>
<reference evidence="5" key="1">
    <citation type="submission" date="2018-10" db="EMBL/GenBank/DDBJ databases">
        <title>Transcriptome assembly of Aceria tosichella (Wheat curl mite) Type 2.</title>
        <authorList>
            <person name="Scully E.D."/>
            <person name="Geib S.M."/>
            <person name="Palmer N.A."/>
            <person name="Gupta A.K."/>
            <person name="Sarath G."/>
            <person name="Tatineni S."/>
        </authorList>
    </citation>
    <scope>NUCLEOTIDE SEQUENCE</scope>
    <source>
        <strain evidence="5">LincolnNE</strain>
    </source>
</reference>
<dbReference type="PANTHER" id="PTHR46560:SF4">
    <property type="entry name" value="DUSKY"/>
    <property type="match status" value="1"/>
</dbReference>